<accession>G3GSW6</accession>
<keyword evidence="1" id="KW-0732">Signal</keyword>
<sequence>MGWPPCLWMVAAVVVLTKDADRLTLGQPLTVIAPHATEAVVRQPPNRWLLNAQMTHYQALLLNPDRLRFGAATSLNPATLLPDLDAETALPHDCRLILAKTCGAREDLMDQPLQGAKHTGSWMGAVFCKTIYERQGRQWWIGRLQYGPVPCRQEPQPREQS</sequence>
<dbReference type="STRING" id="10029.G3GSW6"/>
<dbReference type="eggNOG" id="KOG0017">
    <property type="taxonomic scope" value="Eukaryota"/>
</dbReference>
<dbReference type="Gene3D" id="3.10.20.370">
    <property type="match status" value="1"/>
</dbReference>
<dbReference type="PaxDb" id="10029-XP_007636603.1"/>
<protein>
    <submittedName>
        <fullName evidence="2">Pol polyprotein</fullName>
    </submittedName>
</protein>
<dbReference type="EMBL" id="JH000015">
    <property type="protein sequence ID" value="EGW00470.1"/>
    <property type="molecule type" value="Genomic_DNA"/>
</dbReference>
<proteinExistence type="predicted"/>
<dbReference type="AlphaFoldDB" id="G3GSW6"/>
<organism evidence="2 3">
    <name type="scientific">Cricetulus griseus</name>
    <name type="common">Chinese hamster</name>
    <name type="synonym">Cricetulus barabensis griseus</name>
    <dbReference type="NCBI Taxonomy" id="10029"/>
    <lineage>
        <taxon>Eukaryota</taxon>
        <taxon>Metazoa</taxon>
        <taxon>Chordata</taxon>
        <taxon>Craniata</taxon>
        <taxon>Vertebrata</taxon>
        <taxon>Euteleostomi</taxon>
        <taxon>Mammalia</taxon>
        <taxon>Eutheria</taxon>
        <taxon>Euarchontoglires</taxon>
        <taxon>Glires</taxon>
        <taxon>Rodentia</taxon>
        <taxon>Myomorpha</taxon>
        <taxon>Muroidea</taxon>
        <taxon>Cricetidae</taxon>
        <taxon>Cricetinae</taxon>
        <taxon>Cricetulus</taxon>
    </lineage>
</organism>
<gene>
    <name evidence="2" type="ORF">I79_000738</name>
</gene>
<evidence type="ECO:0000256" key="1">
    <source>
        <dbReference type="SAM" id="SignalP"/>
    </source>
</evidence>
<evidence type="ECO:0000313" key="2">
    <source>
        <dbReference type="EMBL" id="EGW00470.1"/>
    </source>
</evidence>
<name>G3GSW6_CRIGR</name>
<dbReference type="Proteomes" id="UP000001075">
    <property type="component" value="Unassembled WGS sequence"/>
</dbReference>
<dbReference type="InParanoid" id="G3GSW6"/>
<dbReference type="InterPro" id="IPR043502">
    <property type="entry name" value="DNA/RNA_pol_sf"/>
</dbReference>
<reference evidence="2" key="1">
    <citation type="submission" date="2011-08" db="EMBL/GenBank/DDBJ databases">
        <title>The genomic sequence of the Chinese hamster ovary CHO-K1 cell line.</title>
        <authorList>
            <person name="Xu X."/>
            <person name="Nagarajan H."/>
            <person name="Lewis N.E."/>
            <person name="Pan S."/>
            <person name="Cai Z."/>
            <person name="Liu X."/>
            <person name="Chen W."/>
            <person name="Xie M."/>
            <person name="Wang W."/>
            <person name="Hammond S."/>
            <person name="Andersen M.R."/>
            <person name="Neff N."/>
            <person name="Passarelli B."/>
            <person name="Koh W."/>
            <person name="Fan C.H."/>
            <person name="Wang J."/>
            <person name="Gui Y."/>
            <person name="Lee K.H."/>
            <person name="Betenbaugh M.J."/>
            <person name="Quake S.R."/>
            <person name="Famili I."/>
            <person name="Palsson B.O."/>
            <person name="Wang J."/>
        </authorList>
    </citation>
    <scope>NUCLEOTIDE SEQUENCE</scope>
</reference>
<feature type="chain" id="PRO_5003443848" evidence="1">
    <location>
        <begin position="27"/>
        <end position="161"/>
    </location>
</feature>
<evidence type="ECO:0000313" key="3">
    <source>
        <dbReference type="Proteomes" id="UP000001075"/>
    </source>
</evidence>
<dbReference type="SUPFAM" id="SSF56672">
    <property type="entry name" value="DNA/RNA polymerases"/>
    <property type="match status" value="1"/>
</dbReference>
<feature type="signal peptide" evidence="1">
    <location>
        <begin position="1"/>
        <end position="26"/>
    </location>
</feature>